<dbReference type="AlphaFoldDB" id="A0A317G961"/>
<dbReference type="SUPFAM" id="SSF55729">
    <property type="entry name" value="Acyl-CoA N-acyltransferases (Nat)"/>
    <property type="match status" value="1"/>
</dbReference>
<sequence>MSLQLLKASTSDALSLNGISKRAFDSDVLIGAESPGGPPGYMSLQFHTKMARHGHLYKLTDDRLIVGGAILFLENDVLNVGRIFVAPEYFRKGYGLFIMREVENMFPEVREYTLDTPIWNDRTNSFYLKLGYKEIKRDKEFVFYSKHVGH</sequence>
<organism evidence="2 3">
    <name type="scientific">Butyrivibrio fibrisolvens</name>
    <dbReference type="NCBI Taxonomy" id="831"/>
    <lineage>
        <taxon>Bacteria</taxon>
        <taxon>Bacillati</taxon>
        <taxon>Bacillota</taxon>
        <taxon>Clostridia</taxon>
        <taxon>Lachnospirales</taxon>
        <taxon>Lachnospiraceae</taxon>
        <taxon>Butyrivibrio</taxon>
    </lineage>
</organism>
<dbReference type="CDD" id="cd04301">
    <property type="entry name" value="NAT_SF"/>
    <property type="match status" value="1"/>
</dbReference>
<dbReference type="InterPro" id="IPR000182">
    <property type="entry name" value="GNAT_dom"/>
</dbReference>
<evidence type="ECO:0000259" key="1">
    <source>
        <dbReference type="PROSITE" id="PS51186"/>
    </source>
</evidence>
<dbReference type="GO" id="GO:0016747">
    <property type="term" value="F:acyltransferase activity, transferring groups other than amino-acyl groups"/>
    <property type="evidence" value="ECO:0007669"/>
    <property type="project" value="InterPro"/>
</dbReference>
<reference evidence="2 3" key="1">
    <citation type="submission" date="2017-09" db="EMBL/GenBank/DDBJ databases">
        <title>High-quality draft genome sequence of Butyrivibrio fibrisolvens INBov1, isolated from cow rumen.</title>
        <authorList>
            <person name="Rodriguez Hernaez J."/>
            <person name="Rivarola M."/>
            <person name="Paniego N."/>
            <person name="Cravero S."/>
            <person name="Ceron Cucchi M."/>
            <person name="Martinez M.C."/>
        </authorList>
    </citation>
    <scope>NUCLEOTIDE SEQUENCE [LARGE SCALE GENOMIC DNA]</scope>
    <source>
        <strain evidence="2 3">INBov1</strain>
    </source>
</reference>
<name>A0A317G961_BUTFI</name>
<evidence type="ECO:0000313" key="3">
    <source>
        <dbReference type="Proteomes" id="UP000245488"/>
    </source>
</evidence>
<dbReference type="Pfam" id="PF13508">
    <property type="entry name" value="Acetyltransf_7"/>
    <property type="match status" value="1"/>
</dbReference>
<comment type="caution">
    <text evidence="2">The sequence shown here is derived from an EMBL/GenBank/DDBJ whole genome shotgun (WGS) entry which is preliminary data.</text>
</comment>
<accession>A0A317G961</accession>
<feature type="domain" description="N-acetyltransferase" evidence="1">
    <location>
        <begin position="3"/>
        <end position="150"/>
    </location>
</feature>
<dbReference type="Proteomes" id="UP000245488">
    <property type="component" value="Chromosome"/>
</dbReference>
<keyword evidence="2" id="KW-0808">Transferase</keyword>
<dbReference type="Gene3D" id="3.40.630.30">
    <property type="match status" value="1"/>
</dbReference>
<dbReference type="RefSeq" id="WP_110074327.1">
    <property type="nucleotide sequence ID" value="NZ_CM009896.1"/>
</dbReference>
<protein>
    <submittedName>
        <fullName evidence="2">GNAT family N-acetyltransferase</fullName>
    </submittedName>
</protein>
<proteinExistence type="predicted"/>
<keyword evidence="3" id="KW-1185">Reference proteome</keyword>
<dbReference type="EMBL" id="NXNG01000001">
    <property type="protein sequence ID" value="PWT29463.1"/>
    <property type="molecule type" value="Genomic_DNA"/>
</dbReference>
<gene>
    <name evidence="2" type="ORF">CPT75_16430</name>
</gene>
<evidence type="ECO:0000313" key="2">
    <source>
        <dbReference type="EMBL" id="PWT29463.1"/>
    </source>
</evidence>
<dbReference type="PROSITE" id="PS51186">
    <property type="entry name" value="GNAT"/>
    <property type="match status" value="1"/>
</dbReference>
<dbReference type="InterPro" id="IPR016181">
    <property type="entry name" value="Acyl_CoA_acyltransferase"/>
</dbReference>